<protein>
    <submittedName>
        <fullName evidence="2">Uncharacterized protein</fullName>
    </submittedName>
</protein>
<dbReference type="EMBL" id="JARPUR010000003">
    <property type="protein sequence ID" value="KAK4879303.1"/>
    <property type="molecule type" value="Genomic_DNA"/>
</dbReference>
<name>A0AAN7QIB5_9COLE</name>
<sequence length="283" mass="32824">MDVYSNRYCPNMKPQYYVTIEQLMGMWYGVEIISHKQHEERLGVRQTNSCPIIHLSEDNSPTKPPFYAGASNYPYVNYDTDYENNPLRNDYNQDTYSTNYGQGQGYPYQPNNPYGQGSPYVRPPYSGTHQGRQYIDEYQRRYAEDIKRLTLLWDENGSYVEYFLRYNTSKPGFWISSGPNNGSSLEQQYDRFAGTVQVIKAVGNHLALTFCRQLPDQQLYTALLSRVPMLARHEISDVHDLLTKRGLETYNIRKVCAQNSSHQISWNIFILLPIIATIFVANS</sequence>
<evidence type="ECO:0000313" key="3">
    <source>
        <dbReference type="Proteomes" id="UP001353858"/>
    </source>
</evidence>
<dbReference type="Proteomes" id="UP001353858">
    <property type="component" value="Unassembled WGS sequence"/>
</dbReference>
<comment type="caution">
    <text evidence="2">The sequence shown here is derived from an EMBL/GenBank/DDBJ whole genome shotgun (WGS) entry which is preliminary data.</text>
</comment>
<keyword evidence="3" id="KW-1185">Reference proteome</keyword>
<keyword evidence="1" id="KW-1133">Transmembrane helix</keyword>
<accession>A0AAN7QIB5</accession>
<evidence type="ECO:0000313" key="2">
    <source>
        <dbReference type="EMBL" id="KAK4879303.1"/>
    </source>
</evidence>
<reference evidence="3" key="1">
    <citation type="submission" date="2023-01" db="EMBL/GenBank/DDBJ databases">
        <title>Key to firefly adult light organ development and bioluminescence: homeobox transcription factors regulate luciferase expression and transportation to peroxisome.</title>
        <authorList>
            <person name="Fu X."/>
        </authorList>
    </citation>
    <scope>NUCLEOTIDE SEQUENCE [LARGE SCALE GENOMIC DNA]</scope>
</reference>
<keyword evidence="1" id="KW-0812">Transmembrane</keyword>
<keyword evidence="1" id="KW-0472">Membrane</keyword>
<organism evidence="2 3">
    <name type="scientific">Aquatica leii</name>
    <dbReference type="NCBI Taxonomy" id="1421715"/>
    <lineage>
        <taxon>Eukaryota</taxon>
        <taxon>Metazoa</taxon>
        <taxon>Ecdysozoa</taxon>
        <taxon>Arthropoda</taxon>
        <taxon>Hexapoda</taxon>
        <taxon>Insecta</taxon>
        <taxon>Pterygota</taxon>
        <taxon>Neoptera</taxon>
        <taxon>Endopterygota</taxon>
        <taxon>Coleoptera</taxon>
        <taxon>Polyphaga</taxon>
        <taxon>Elateriformia</taxon>
        <taxon>Elateroidea</taxon>
        <taxon>Lampyridae</taxon>
        <taxon>Luciolinae</taxon>
        <taxon>Aquatica</taxon>
    </lineage>
</organism>
<evidence type="ECO:0000256" key="1">
    <source>
        <dbReference type="SAM" id="Phobius"/>
    </source>
</evidence>
<dbReference type="AlphaFoldDB" id="A0AAN7QIB5"/>
<gene>
    <name evidence="2" type="ORF">RN001_007449</name>
</gene>
<feature type="transmembrane region" description="Helical" evidence="1">
    <location>
        <begin position="264"/>
        <end position="281"/>
    </location>
</feature>
<proteinExistence type="predicted"/>